<keyword evidence="3" id="KW-1185">Reference proteome</keyword>
<organism evidence="2 3">
    <name type="scientific">Trichinella zimbabwensis</name>
    <dbReference type="NCBI Taxonomy" id="268475"/>
    <lineage>
        <taxon>Eukaryota</taxon>
        <taxon>Metazoa</taxon>
        <taxon>Ecdysozoa</taxon>
        <taxon>Nematoda</taxon>
        <taxon>Enoplea</taxon>
        <taxon>Dorylaimia</taxon>
        <taxon>Trichinellida</taxon>
        <taxon>Trichinellidae</taxon>
        <taxon>Trichinella</taxon>
    </lineage>
</organism>
<proteinExistence type="predicted"/>
<sequence>LKMSDESEEYTGSSISSEDSSSTSGNFASALQLSDLNEVSTQNADSENDSSLGSLCSTDDYPRVDLPVEDGNQCTVFNYKLETPGGKIYQYNGPFPPDPQLLQKLDAGDWKGEMQDT</sequence>
<dbReference type="Proteomes" id="UP000055024">
    <property type="component" value="Unassembled WGS sequence"/>
</dbReference>
<accession>A0A0V1HIP1</accession>
<reference evidence="2 3" key="1">
    <citation type="submission" date="2015-01" db="EMBL/GenBank/DDBJ databases">
        <title>Evolution of Trichinella species and genotypes.</title>
        <authorList>
            <person name="Korhonen P.K."/>
            <person name="Edoardo P."/>
            <person name="Giuseppe L.R."/>
            <person name="Gasser R.B."/>
        </authorList>
    </citation>
    <scope>NUCLEOTIDE SEQUENCE [LARGE SCALE GENOMIC DNA]</scope>
    <source>
        <strain evidence="2">ISS1029</strain>
    </source>
</reference>
<feature type="region of interest" description="Disordered" evidence="1">
    <location>
        <begin position="1"/>
        <end position="59"/>
    </location>
</feature>
<comment type="caution">
    <text evidence="2">The sequence shown here is derived from an EMBL/GenBank/DDBJ whole genome shotgun (WGS) entry which is preliminary data.</text>
</comment>
<dbReference type="AlphaFoldDB" id="A0A0V1HIP1"/>
<dbReference type="OrthoDB" id="10410481at2759"/>
<dbReference type="EMBL" id="JYDP01000063">
    <property type="protein sequence ID" value="KRZ10176.1"/>
    <property type="molecule type" value="Genomic_DNA"/>
</dbReference>
<evidence type="ECO:0000256" key="1">
    <source>
        <dbReference type="SAM" id="MobiDB-lite"/>
    </source>
</evidence>
<feature type="compositionally biased region" description="Polar residues" evidence="1">
    <location>
        <begin position="25"/>
        <end position="57"/>
    </location>
</feature>
<evidence type="ECO:0000313" key="3">
    <source>
        <dbReference type="Proteomes" id="UP000055024"/>
    </source>
</evidence>
<protein>
    <submittedName>
        <fullName evidence="2">Uncharacterized protein</fullName>
    </submittedName>
</protein>
<gene>
    <name evidence="2" type="ORF">T11_3996</name>
</gene>
<evidence type="ECO:0000313" key="2">
    <source>
        <dbReference type="EMBL" id="KRZ10176.1"/>
    </source>
</evidence>
<feature type="non-terminal residue" evidence="2">
    <location>
        <position position="1"/>
    </location>
</feature>
<feature type="compositionally biased region" description="Low complexity" evidence="1">
    <location>
        <begin position="13"/>
        <end position="24"/>
    </location>
</feature>
<name>A0A0V1HIP1_9BILA</name>